<dbReference type="InterPro" id="IPR058240">
    <property type="entry name" value="rSAM_sf"/>
</dbReference>
<dbReference type="InterPro" id="IPR013785">
    <property type="entry name" value="Aldolase_TIM"/>
</dbReference>
<evidence type="ECO:0000256" key="4">
    <source>
        <dbReference type="ARBA" id="ARBA00023014"/>
    </source>
</evidence>
<dbReference type="GO" id="GO:0051536">
    <property type="term" value="F:iron-sulfur cluster binding"/>
    <property type="evidence" value="ECO:0007669"/>
    <property type="project" value="UniProtKB-KW"/>
</dbReference>
<dbReference type="Gene3D" id="3.20.20.70">
    <property type="entry name" value="Aldolase class I"/>
    <property type="match status" value="1"/>
</dbReference>
<dbReference type="EMBL" id="CP013065">
    <property type="protein sequence ID" value="ALM12962.1"/>
    <property type="molecule type" value="Genomic_DNA"/>
</dbReference>
<dbReference type="GO" id="GO:0046872">
    <property type="term" value="F:metal ion binding"/>
    <property type="evidence" value="ECO:0007669"/>
    <property type="project" value="UniProtKB-KW"/>
</dbReference>
<evidence type="ECO:0000313" key="7">
    <source>
        <dbReference type="Proteomes" id="UP000069135"/>
    </source>
</evidence>
<name>A0A0S1SPW4_9BACT</name>
<sequence>MSVDTRYNEVGRNAGLRYGIIEVTTRCQLRCPGCYMVRRNALNDGAMSLKEAIRILDLCRQYRSGEELETMDILGGEPLLWSHLKSYVSELLQRGILPWIFTNMVAITPEMACWLFERRVHITGKLNIADPGDPAQIRLQVEMIGRDEGMARRMIEGINVFLEAGYRDPLFRLQNLVRKKNLNLIPGYIEFCRSRGIGVDLELMGSGEPIGPEYFAVAPTAQELADFIRGLQERGKQNAIPEFCDPISKLLMPHVFGSCPFYDKGLYFAVDGHIRSCSNSTVQLAHVSDPDPIRAAYESPLICTRKALTKSTVGQPCGTCDRWDKCRGGCRATVEGMGDPFGGYTLCPLPLLRGSSE</sequence>
<dbReference type="Pfam" id="PF04055">
    <property type="entry name" value="Radical_SAM"/>
    <property type="match status" value="1"/>
</dbReference>
<dbReference type="AlphaFoldDB" id="A0A0S1SPW4"/>
<dbReference type="InterPro" id="IPR007197">
    <property type="entry name" value="rSAM"/>
</dbReference>
<dbReference type="SFLD" id="SFLDS00029">
    <property type="entry name" value="Radical_SAM"/>
    <property type="match status" value="1"/>
</dbReference>
<accession>A0A0S1SKT0</accession>
<keyword evidence="1" id="KW-0949">S-adenosyl-L-methionine</keyword>
<evidence type="ECO:0000256" key="2">
    <source>
        <dbReference type="ARBA" id="ARBA00022723"/>
    </source>
</evidence>
<accession>A0A0S1SPW4</accession>
<dbReference type="GO" id="GO:0003824">
    <property type="term" value="F:catalytic activity"/>
    <property type="evidence" value="ECO:0007669"/>
    <property type="project" value="InterPro"/>
</dbReference>
<dbReference type="InterPro" id="IPR050377">
    <property type="entry name" value="Radical_SAM_PqqE_MftC-like"/>
</dbReference>
<evidence type="ECO:0000256" key="1">
    <source>
        <dbReference type="ARBA" id="ARBA00022691"/>
    </source>
</evidence>
<dbReference type="KEGG" id="prf:PeribacterA2_0263"/>
<accession>A0A0S1STY9</accession>
<dbReference type="STRING" id="1735162.PeribacterB2_0263"/>
<dbReference type="SUPFAM" id="SSF102114">
    <property type="entry name" value="Radical SAM enzymes"/>
    <property type="match status" value="1"/>
</dbReference>
<accession>A0A0S1SKC1</accession>
<keyword evidence="4" id="KW-0411">Iron-sulfur</keyword>
<organism evidence="6 7">
    <name type="scientific">Candidatus Peribacter riflensis</name>
    <dbReference type="NCBI Taxonomy" id="1735162"/>
    <lineage>
        <taxon>Bacteria</taxon>
        <taxon>Candidatus Peregrinibacteriota</taxon>
        <taxon>Candidatus Peribacteria</taxon>
        <taxon>Candidatus Peribacterales</taxon>
        <taxon>Candidatus Peribacteraceae</taxon>
        <taxon>Candidatus Peribacter</taxon>
    </lineage>
</organism>
<evidence type="ECO:0000313" key="6">
    <source>
        <dbReference type="EMBL" id="ALM12962.1"/>
    </source>
</evidence>
<accession>A0A0S1SGV4</accession>
<reference evidence="7" key="1">
    <citation type="submission" date="2015-10" db="EMBL/GenBank/DDBJ databases">
        <title>Analysis of five complete genome sequences for members of the class Peribacteria in the recently recognized Peregrinibacteria bacterial phylum.</title>
        <authorList>
            <person name="Anantharaman K."/>
            <person name="Brown C.T."/>
            <person name="Burstein D."/>
            <person name="Castelle C.J."/>
            <person name="Probst A.J."/>
            <person name="Thomas B.C."/>
            <person name="Williams K.H."/>
            <person name="Banfield J.F."/>
        </authorList>
    </citation>
    <scope>NUCLEOTIDE SEQUENCE [LARGE SCALE GENOMIC DNA]</scope>
</reference>
<dbReference type="PANTHER" id="PTHR11228:SF7">
    <property type="entry name" value="PQQA PEPTIDE CYCLASE"/>
    <property type="match status" value="1"/>
</dbReference>
<protein>
    <submittedName>
        <fullName evidence="6">Radical SAM domain-containing protein</fullName>
    </submittedName>
</protein>
<keyword evidence="3" id="KW-0408">Iron</keyword>
<dbReference type="Proteomes" id="UP000069135">
    <property type="component" value="Chromosome"/>
</dbReference>
<feature type="domain" description="Radical SAM core" evidence="5">
    <location>
        <begin position="21"/>
        <end position="168"/>
    </location>
</feature>
<evidence type="ECO:0000259" key="5">
    <source>
        <dbReference type="Pfam" id="PF04055"/>
    </source>
</evidence>
<evidence type="ECO:0000256" key="3">
    <source>
        <dbReference type="ARBA" id="ARBA00023004"/>
    </source>
</evidence>
<dbReference type="CDD" id="cd01335">
    <property type="entry name" value="Radical_SAM"/>
    <property type="match status" value="1"/>
</dbReference>
<dbReference type="SFLD" id="SFLDG01067">
    <property type="entry name" value="SPASM/twitch_domain_containing"/>
    <property type="match status" value="1"/>
</dbReference>
<reference evidence="6 7" key="2">
    <citation type="journal article" date="2016" name="PeerJ">
        <title>Analysis of five complete genome sequences for members of the class Peribacteria in the recently recognized Peregrinibacteria bacterial phylum.</title>
        <authorList>
            <person name="Anantharaman K."/>
            <person name="Brown C.T."/>
            <person name="Burstein D."/>
            <person name="Castelle C.J."/>
            <person name="Probst A.J."/>
            <person name="Thomas B.C."/>
            <person name="Williams K.H."/>
            <person name="Banfield J.F."/>
        </authorList>
    </citation>
    <scope>NUCLEOTIDE SEQUENCE [LARGE SCALE GENOMIC DNA]</scope>
    <source>
        <strain evidence="6">RIFOXYD1_FULL_PER-ii_59_16</strain>
    </source>
</reference>
<keyword evidence="2" id="KW-0479">Metal-binding</keyword>
<proteinExistence type="predicted"/>
<gene>
    <name evidence="6" type="ORF">PeribacterD1_0263</name>
</gene>
<dbReference type="PANTHER" id="PTHR11228">
    <property type="entry name" value="RADICAL SAM DOMAIN PROTEIN"/>
    <property type="match status" value="1"/>
</dbReference>